<dbReference type="Proteomes" id="UP001243375">
    <property type="component" value="Unassembled WGS sequence"/>
</dbReference>
<gene>
    <name evidence="1" type="ORF">QFC22_001809</name>
</gene>
<accession>A0ACC2XI39</accession>
<organism evidence="1 2">
    <name type="scientific">Naganishia vaughanmartiniae</name>
    <dbReference type="NCBI Taxonomy" id="1424756"/>
    <lineage>
        <taxon>Eukaryota</taxon>
        <taxon>Fungi</taxon>
        <taxon>Dikarya</taxon>
        <taxon>Basidiomycota</taxon>
        <taxon>Agaricomycotina</taxon>
        <taxon>Tremellomycetes</taxon>
        <taxon>Filobasidiales</taxon>
        <taxon>Filobasidiaceae</taxon>
        <taxon>Naganishia</taxon>
    </lineage>
</organism>
<evidence type="ECO:0000313" key="2">
    <source>
        <dbReference type="Proteomes" id="UP001243375"/>
    </source>
</evidence>
<keyword evidence="2" id="KW-1185">Reference proteome</keyword>
<dbReference type="EMBL" id="JASBWU010000004">
    <property type="protein sequence ID" value="KAJ9122387.1"/>
    <property type="molecule type" value="Genomic_DNA"/>
</dbReference>
<protein>
    <submittedName>
        <fullName evidence="1">Uncharacterized protein</fullName>
    </submittedName>
</protein>
<sequence>MKFSIVAVALFAAILGKASPVPQDAAAILTNVAVADAVTPKLVTSDAFANHDTLSGNSCSPGLKVSGYSRLADYTVRGHDFSGASLAALYNQGKFDNFGGPIIAGALAQAGYLPSTSRVFVQSQNANYFYHKQGSVAEVIKDLSPDTGYATYVQGSCSQFSNNAVLFAHCCQ</sequence>
<name>A0ACC2XI39_9TREE</name>
<comment type="caution">
    <text evidence="1">The sequence shown here is derived from an EMBL/GenBank/DDBJ whole genome shotgun (WGS) entry which is preliminary data.</text>
</comment>
<evidence type="ECO:0000313" key="1">
    <source>
        <dbReference type="EMBL" id="KAJ9122387.1"/>
    </source>
</evidence>
<proteinExistence type="predicted"/>
<reference evidence="1" key="1">
    <citation type="submission" date="2023-04" db="EMBL/GenBank/DDBJ databases">
        <title>Draft Genome sequencing of Naganishia species isolated from polar environments using Oxford Nanopore Technology.</title>
        <authorList>
            <person name="Leo P."/>
            <person name="Venkateswaran K."/>
        </authorList>
    </citation>
    <scope>NUCLEOTIDE SEQUENCE</scope>
    <source>
        <strain evidence="1">MNA-CCFEE 5425</strain>
    </source>
</reference>